<evidence type="ECO:0000256" key="2">
    <source>
        <dbReference type="ARBA" id="ARBA00022771"/>
    </source>
</evidence>
<sequence length="262" mass="29418">METLKYLGFQLGFSNPNPVCRRLNGFQLPQPTVQLPAASAASATPPSKPPEDPDGHPRCYSSTITPSASKNRETENNRERQRTTERNGDHTGDRERYKILKNYQRSQQQHSKETEKKEKKKKEEKLTLSSENPNRRRIQQKPKESETRARTEQIEACGVFNVCTCSYCGEKADGKDCSVCDSCEEMYHVACIEPALKVIPPKSWYCDSCTSNGMGSPHENCVICDRLNASRTVNNDGTDESCTENFGTSTELEENSNCSVDC</sequence>
<dbReference type="InterPro" id="IPR019787">
    <property type="entry name" value="Znf_PHD-finger"/>
</dbReference>
<proteinExistence type="predicted"/>
<evidence type="ECO:0000313" key="8">
    <source>
        <dbReference type="Proteomes" id="UP000436088"/>
    </source>
</evidence>
<keyword evidence="2 4" id="KW-0863">Zinc-finger</keyword>
<feature type="compositionally biased region" description="Low complexity" evidence="5">
    <location>
        <begin position="36"/>
        <end position="45"/>
    </location>
</feature>
<evidence type="ECO:0000256" key="4">
    <source>
        <dbReference type="PROSITE-ProRule" id="PRU00146"/>
    </source>
</evidence>
<dbReference type="GO" id="GO:0008270">
    <property type="term" value="F:zinc ion binding"/>
    <property type="evidence" value="ECO:0007669"/>
    <property type="project" value="UniProtKB-KW"/>
</dbReference>
<dbReference type="EMBL" id="VEPZ02000861">
    <property type="protein sequence ID" value="KAE8715470.1"/>
    <property type="molecule type" value="Genomic_DNA"/>
</dbReference>
<evidence type="ECO:0000256" key="3">
    <source>
        <dbReference type="ARBA" id="ARBA00022833"/>
    </source>
</evidence>
<keyword evidence="8" id="KW-1185">Reference proteome</keyword>
<keyword evidence="1" id="KW-0479">Metal-binding</keyword>
<feature type="compositionally biased region" description="Basic and acidic residues" evidence="5">
    <location>
        <begin position="70"/>
        <end position="98"/>
    </location>
</feature>
<gene>
    <name evidence="7" type="ORF">F3Y22_tig00110174pilonHSYRG00546</name>
</gene>
<keyword evidence="3" id="KW-0862">Zinc</keyword>
<dbReference type="PROSITE" id="PS50016">
    <property type="entry name" value="ZF_PHD_2"/>
    <property type="match status" value="1"/>
</dbReference>
<feature type="compositionally biased region" description="Basic and acidic residues" evidence="5">
    <location>
        <begin position="141"/>
        <end position="150"/>
    </location>
</feature>
<dbReference type="SMART" id="SM00249">
    <property type="entry name" value="PHD"/>
    <property type="match status" value="1"/>
</dbReference>
<name>A0A6A3BEH3_HIBSY</name>
<dbReference type="Pfam" id="PF00628">
    <property type="entry name" value="PHD"/>
    <property type="match status" value="1"/>
</dbReference>
<evidence type="ECO:0000256" key="1">
    <source>
        <dbReference type="ARBA" id="ARBA00022723"/>
    </source>
</evidence>
<feature type="domain" description="PHD-type" evidence="6">
    <location>
        <begin position="162"/>
        <end position="212"/>
    </location>
</feature>
<evidence type="ECO:0000313" key="7">
    <source>
        <dbReference type="EMBL" id="KAE8715470.1"/>
    </source>
</evidence>
<dbReference type="SUPFAM" id="SSF57903">
    <property type="entry name" value="FYVE/PHD zinc finger"/>
    <property type="match status" value="1"/>
</dbReference>
<dbReference type="InterPro" id="IPR011011">
    <property type="entry name" value="Znf_FYVE_PHD"/>
</dbReference>
<dbReference type="Proteomes" id="UP000436088">
    <property type="component" value="Unassembled WGS sequence"/>
</dbReference>
<feature type="region of interest" description="Disordered" evidence="5">
    <location>
        <begin position="31"/>
        <end position="150"/>
    </location>
</feature>
<dbReference type="InterPro" id="IPR001965">
    <property type="entry name" value="Znf_PHD"/>
</dbReference>
<evidence type="ECO:0000259" key="6">
    <source>
        <dbReference type="PROSITE" id="PS50016"/>
    </source>
</evidence>
<evidence type="ECO:0000256" key="5">
    <source>
        <dbReference type="SAM" id="MobiDB-lite"/>
    </source>
</evidence>
<dbReference type="AlphaFoldDB" id="A0A6A3BEH3"/>
<accession>A0A6A3BEH3</accession>
<protein>
    <submittedName>
        <fullName evidence="7">Chaperone protein dnaJ 11</fullName>
    </submittedName>
</protein>
<feature type="compositionally biased region" description="Basic and acidic residues" evidence="5">
    <location>
        <begin position="110"/>
        <end position="126"/>
    </location>
</feature>
<comment type="caution">
    <text evidence="7">The sequence shown here is derived from an EMBL/GenBank/DDBJ whole genome shotgun (WGS) entry which is preliminary data.</text>
</comment>
<dbReference type="Gene3D" id="2.30.30.1150">
    <property type="match status" value="1"/>
</dbReference>
<reference evidence="7" key="1">
    <citation type="submission" date="2019-09" db="EMBL/GenBank/DDBJ databases">
        <title>Draft genome information of white flower Hibiscus syriacus.</title>
        <authorList>
            <person name="Kim Y.-M."/>
        </authorList>
    </citation>
    <scope>NUCLEOTIDE SEQUENCE [LARGE SCALE GENOMIC DNA]</scope>
    <source>
        <strain evidence="7">YM2019G1</strain>
    </source>
</reference>
<organism evidence="7 8">
    <name type="scientific">Hibiscus syriacus</name>
    <name type="common">Rose of Sharon</name>
    <dbReference type="NCBI Taxonomy" id="106335"/>
    <lineage>
        <taxon>Eukaryota</taxon>
        <taxon>Viridiplantae</taxon>
        <taxon>Streptophyta</taxon>
        <taxon>Embryophyta</taxon>
        <taxon>Tracheophyta</taxon>
        <taxon>Spermatophyta</taxon>
        <taxon>Magnoliopsida</taxon>
        <taxon>eudicotyledons</taxon>
        <taxon>Gunneridae</taxon>
        <taxon>Pentapetalae</taxon>
        <taxon>rosids</taxon>
        <taxon>malvids</taxon>
        <taxon>Malvales</taxon>
        <taxon>Malvaceae</taxon>
        <taxon>Malvoideae</taxon>
        <taxon>Hibiscus</taxon>
    </lineage>
</organism>
<feature type="compositionally biased region" description="Polar residues" evidence="5">
    <location>
        <begin position="60"/>
        <end position="69"/>
    </location>
</feature>